<organism evidence="3 4">
    <name type="scientific">Pigmentiphaga humi</name>
    <dbReference type="NCBI Taxonomy" id="2478468"/>
    <lineage>
        <taxon>Bacteria</taxon>
        <taxon>Pseudomonadati</taxon>
        <taxon>Pseudomonadota</taxon>
        <taxon>Betaproteobacteria</taxon>
        <taxon>Burkholderiales</taxon>
        <taxon>Alcaligenaceae</taxon>
        <taxon>Pigmentiphaga</taxon>
    </lineage>
</organism>
<dbReference type="OrthoDB" id="9791261at2"/>
<feature type="chain" id="PRO_5017961976" evidence="2">
    <location>
        <begin position="21"/>
        <end position="417"/>
    </location>
</feature>
<evidence type="ECO:0000256" key="2">
    <source>
        <dbReference type="SAM" id="SignalP"/>
    </source>
</evidence>
<dbReference type="SUPFAM" id="SSF56954">
    <property type="entry name" value="Outer membrane efflux proteins (OEP)"/>
    <property type="match status" value="1"/>
</dbReference>
<evidence type="ECO:0000313" key="4">
    <source>
        <dbReference type="Proteomes" id="UP000277294"/>
    </source>
</evidence>
<accession>A0A3P4B6J2</accession>
<name>A0A3P4B6J2_9BURK</name>
<dbReference type="PANTHER" id="PTHR30203:SF24">
    <property type="entry name" value="BLR4935 PROTEIN"/>
    <property type="match status" value="1"/>
</dbReference>
<protein>
    <submittedName>
        <fullName evidence="3">Cobalt-zinc-cadmium resistance protein CzcC</fullName>
    </submittedName>
</protein>
<dbReference type="EMBL" id="UWPJ01000027">
    <property type="protein sequence ID" value="VCU71551.1"/>
    <property type="molecule type" value="Genomic_DNA"/>
</dbReference>
<dbReference type="Proteomes" id="UP000277294">
    <property type="component" value="Unassembled WGS sequence"/>
</dbReference>
<keyword evidence="2" id="KW-0732">Signal</keyword>
<comment type="similarity">
    <text evidence="1">Belongs to the outer membrane factor (OMF) (TC 1.B.17) family.</text>
</comment>
<dbReference type="GO" id="GO:0015562">
    <property type="term" value="F:efflux transmembrane transporter activity"/>
    <property type="evidence" value="ECO:0007669"/>
    <property type="project" value="InterPro"/>
</dbReference>
<evidence type="ECO:0000313" key="3">
    <source>
        <dbReference type="EMBL" id="VCU71551.1"/>
    </source>
</evidence>
<dbReference type="Pfam" id="PF02321">
    <property type="entry name" value="OEP"/>
    <property type="match status" value="2"/>
</dbReference>
<proteinExistence type="inferred from homology"/>
<evidence type="ECO:0000256" key="1">
    <source>
        <dbReference type="ARBA" id="ARBA00007613"/>
    </source>
</evidence>
<gene>
    <name evidence="3" type="primary">czcC_4</name>
    <name evidence="3" type="ORF">PIGHUM_03636</name>
</gene>
<dbReference type="Gene3D" id="1.20.1600.10">
    <property type="entry name" value="Outer membrane efflux proteins (OEP)"/>
    <property type="match status" value="1"/>
</dbReference>
<dbReference type="PANTHER" id="PTHR30203">
    <property type="entry name" value="OUTER MEMBRANE CATION EFFLUX PROTEIN"/>
    <property type="match status" value="1"/>
</dbReference>
<dbReference type="InterPro" id="IPR003423">
    <property type="entry name" value="OMP_efflux"/>
</dbReference>
<sequence>MRCCLLGLALALGIPAVALAQPPAPDPHPYFEQQTLAGGPLTLESALSLTASHNASLAAARKEVEALQGAITQAGLLPNPDVSIRMEDTRRDARTTIAEFGIPIELGGKRSARIDAAERARGVAIADLTLARANIRAATVSAFFNVLMAQEDVRLTQGAVEVAARAEDVATRRVASGKVAPLEETRARVERANADLALGQSKAVLESARVSLSALWGASAPQFSEAVGDLESLPERSPISTLLAQLDNSPELIVGRMEIERRQATVQLERSRQYPDIRITAGAQRDYALGRNQAIVGLSIPLPIFNRNQGNLYEATVRADQAEDQLQATRIRLGQELQQAASRLVFAKAAASTLRLSVLPGAQQAYEVATLGFEAGKFSFLDVLDAQRTLFQARLRYLSNLADTYQAAIAIDRILGR</sequence>
<reference evidence="3 4" key="1">
    <citation type="submission" date="2018-10" db="EMBL/GenBank/DDBJ databases">
        <authorList>
            <person name="Criscuolo A."/>
        </authorList>
    </citation>
    <scope>NUCLEOTIDE SEQUENCE [LARGE SCALE GENOMIC DNA]</scope>
    <source>
        <strain evidence="3">DnA1</strain>
    </source>
</reference>
<feature type="signal peptide" evidence="2">
    <location>
        <begin position="1"/>
        <end position="20"/>
    </location>
</feature>
<dbReference type="RefSeq" id="WP_124081148.1">
    <property type="nucleotide sequence ID" value="NZ_UWPJ01000027.1"/>
</dbReference>
<dbReference type="InterPro" id="IPR010131">
    <property type="entry name" value="MdtP/NodT-like"/>
</dbReference>
<keyword evidence="4" id="KW-1185">Reference proteome</keyword>
<dbReference type="AlphaFoldDB" id="A0A3P4B6J2"/>